<organism evidence="6 7">
    <name type="scientific">Glaciecola siphonariae</name>
    <dbReference type="NCBI Taxonomy" id="521012"/>
    <lineage>
        <taxon>Bacteria</taxon>
        <taxon>Pseudomonadati</taxon>
        <taxon>Pseudomonadota</taxon>
        <taxon>Gammaproteobacteria</taxon>
        <taxon>Alteromonadales</taxon>
        <taxon>Alteromonadaceae</taxon>
        <taxon>Glaciecola</taxon>
    </lineage>
</organism>
<evidence type="ECO:0000256" key="2">
    <source>
        <dbReference type="ARBA" id="ARBA00023015"/>
    </source>
</evidence>
<dbReference type="Gene3D" id="1.10.10.10">
    <property type="entry name" value="Winged helix-like DNA-binding domain superfamily/Winged helix DNA-binding domain"/>
    <property type="match status" value="1"/>
</dbReference>
<name>A0ABV9LWV3_9ALTE</name>
<protein>
    <submittedName>
        <fullName evidence="6">LysR family transcriptional regulator</fullName>
    </submittedName>
</protein>
<dbReference type="InterPro" id="IPR036390">
    <property type="entry name" value="WH_DNA-bd_sf"/>
</dbReference>
<dbReference type="InterPro" id="IPR000847">
    <property type="entry name" value="LysR_HTH_N"/>
</dbReference>
<dbReference type="PROSITE" id="PS50931">
    <property type="entry name" value="HTH_LYSR"/>
    <property type="match status" value="1"/>
</dbReference>
<dbReference type="SUPFAM" id="SSF46785">
    <property type="entry name" value="Winged helix' DNA-binding domain"/>
    <property type="match status" value="1"/>
</dbReference>
<dbReference type="InterPro" id="IPR036388">
    <property type="entry name" value="WH-like_DNA-bd_sf"/>
</dbReference>
<dbReference type="Pfam" id="PF03466">
    <property type="entry name" value="LysR_substrate"/>
    <property type="match status" value="1"/>
</dbReference>
<dbReference type="PANTHER" id="PTHR30126:SF21">
    <property type="entry name" value="TRANSCRIPTIONAL REGULATOR-RELATED"/>
    <property type="match status" value="1"/>
</dbReference>
<evidence type="ECO:0000256" key="4">
    <source>
        <dbReference type="ARBA" id="ARBA00023163"/>
    </source>
</evidence>
<proteinExistence type="inferred from homology"/>
<dbReference type="Gene3D" id="3.40.190.290">
    <property type="match status" value="1"/>
</dbReference>
<keyword evidence="7" id="KW-1185">Reference proteome</keyword>
<comment type="caution">
    <text evidence="6">The sequence shown here is derived from an EMBL/GenBank/DDBJ whole genome shotgun (WGS) entry which is preliminary data.</text>
</comment>
<reference evidence="7" key="1">
    <citation type="journal article" date="2019" name="Int. J. Syst. Evol. Microbiol.">
        <title>The Global Catalogue of Microorganisms (GCM) 10K type strain sequencing project: providing services to taxonomists for standard genome sequencing and annotation.</title>
        <authorList>
            <consortium name="The Broad Institute Genomics Platform"/>
            <consortium name="The Broad Institute Genome Sequencing Center for Infectious Disease"/>
            <person name="Wu L."/>
            <person name="Ma J."/>
        </authorList>
    </citation>
    <scope>NUCLEOTIDE SEQUENCE [LARGE SCALE GENOMIC DNA]</scope>
    <source>
        <strain evidence="7">KACC 12507</strain>
    </source>
</reference>
<evidence type="ECO:0000259" key="5">
    <source>
        <dbReference type="PROSITE" id="PS50931"/>
    </source>
</evidence>
<evidence type="ECO:0000313" key="7">
    <source>
        <dbReference type="Proteomes" id="UP001595897"/>
    </source>
</evidence>
<dbReference type="RefSeq" id="WP_382408348.1">
    <property type="nucleotide sequence ID" value="NZ_JBHSGU010000003.1"/>
</dbReference>
<dbReference type="PRINTS" id="PR00039">
    <property type="entry name" value="HTHLYSR"/>
</dbReference>
<keyword evidence="2" id="KW-0805">Transcription regulation</keyword>
<dbReference type="Proteomes" id="UP001595897">
    <property type="component" value="Unassembled WGS sequence"/>
</dbReference>
<evidence type="ECO:0000256" key="3">
    <source>
        <dbReference type="ARBA" id="ARBA00023125"/>
    </source>
</evidence>
<evidence type="ECO:0000256" key="1">
    <source>
        <dbReference type="ARBA" id="ARBA00009437"/>
    </source>
</evidence>
<dbReference type="SUPFAM" id="SSF53850">
    <property type="entry name" value="Periplasmic binding protein-like II"/>
    <property type="match status" value="1"/>
</dbReference>
<dbReference type="InterPro" id="IPR005119">
    <property type="entry name" value="LysR_subst-bd"/>
</dbReference>
<dbReference type="PANTHER" id="PTHR30126">
    <property type="entry name" value="HTH-TYPE TRANSCRIPTIONAL REGULATOR"/>
    <property type="match status" value="1"/>
</dbReference>
<gene>
    <name evidence="6" type="ORF">ACFO4O_10695</name>
</gene>
<comment type="similarity">
    <text evidence="1">Belongs to the LysR transcriptional regulatory family.</text>
</comment>
<dbReference type="EMBL" id="JBHSGU010000003">
    <property type="protein sequence ID" value="MFC4700629.1"/>
    <property type="molecule type" value="Genomic_DNA"/>
</dbReference>
<feature type="domain" description="HTH lysR-type" evidence="5">
    <location>
        <begin position="1"/>
        <end position="58"/>
    </location>
</feature>
<accession>A0ABV9LWV3</accession>
<evidence type="ECO:0000313" key="6">
    <source>
        <dbReference type="EMBL" id="MFC4700629.1"/>
    </source>
</evidence>
<keyword evidence="3" id="KW-0238">DNA-binding</keyword>
<dbReference type="Pfam" id="PF00126">
    <property type="entry name" value="HTH_1"/>
    <property type="match status" value="1"/>
</dbReference>
<sequence>MDVRFFTTFLEVSKTRHFSKAAENLYLTPAAVSARIKQLEEYFNTTLFTRVRNSIQLTPAGEKLIPYATDMVEKLKQARHALGDQDAQFMAFGVTPNARALIFEELIEHCRQLLPEAAITAETHCSEQLSRQLHERTIDFAFTTEPLKSADIESIELRSIALYLYTVNHASANDYAHITWSSKASASVQALNPAFKHYSIKSNNALDALEFVQAKGGTVMLPLSLGDKLENASVSEHAICSVMMYCVRLKERPQPFVDSIINCMRT</sequence>
<keyword evidence="4" id="KW-0804">Transcription</keyword>